<accession>A0A3A8IZJ1</accession>
<sequence length="294" mass="31758">MKVFVLGATGYIGGSVAVRLMAAGHQVVGTARTQDKARELEARGIQATVASFDDVDVLTRLAKEVDAVINAASADDRKTVEVLLAALKGSHKHFIHTSGSSIVATDTGGTLTTQVHDEDMPIDPVPEKVARIALDTLVLDAKKDGIHTNVICPCLIYGKGLGLNPDSVQLPPLIKYARETGTARYIGKGENVWSNVHIEDLTDLYLRVLERAPAGTFYFAENGEANFRDVVTAIGKRYNLPVGSMPVSEAEKLWGVELGRLALASNSRIHAKRARELGWKPHRPSVFDVIAESK</sequence>
<evidence type="ECO:0000313" key="3">
    <source>
        <dbReference type="Proteomes" id="UP000268094"/>
    </source>
</evidence>
<dbReference type="Proteomes" id="UP000268094">
    <property type="component" value="Unassembled WGS sequence"/>
</dbReference>
<dbReference type="GO" id="GO:0005737">
    <property type="term" value="C:cytoplasm"/>
    <property type="evidence" value="ECO:0007669"/>
    <property type="project" value="TreeGrafter"/>
</dbReference>
<dbReference type="RefSeq" id="WP_120541065.1">
    <property type="nucleotide sequence ID" value="NZ_RAVZ01000076.1"/>
</dbReference>
<evidence type="ECO:0000259" key="1">
    <source>
        <dbReference type="Pfam" id="PF01370"/>
    </source>
</evidence>
<reference evidence="3" key="1">
    <citation type="submission" date="2018-09" db="EMBL/GenBank/DDBJ databases">
        <authorList>
            <person name="Livingstone P.G."/>
            <person name="Whitworth D.E."/>
        </authorList>
    </citation>
    <scope>NUCLEOTIDE SEQUENCE [LARGE SCALE GENOMIC DNA]</scope>
    <source>
        <strain evidence="3">CA054A</strain>
    </source>
</reference>
<dbReference type="PANTHER" id="PTHR48079:SF6">
    <property type="entry name" value="NAD(P)-BINDING DOMAIN-CONTAINING PROTEIN-RELATED"/>
    <property type="match status" value="1"/>
</dbReference>
<evidence type="ECO:0000313" key="2">
    <source>
        <dbReference type="EMBL" id="RKG88802.1"/>
    </source>
</evidence>
<comment type="caution">
    <text evidence="2">The sequence shown here is derived from an EMBL/GenBank/DDBJ whole genome shotgun (WGS) entry which is preliminary data.</text>
</comment>
<dbReference type="OrthoDB" id="9787292at2"/>
<feature type="domain" description="NAD-dependent epimerase/dehydratase" evidence="1">
    <location>
        <begin position="3"/>
        <end position="212"/>
    </location>
</feature>
<dbReference type="InterPro" id="IPR036291">
    <property type="entry name" value="NAD(P)-bd_dom_sf"/>
</dbReference>
<keyword evidence="3" id="KW-1185">Reference proteome</keyword>
<name>A0A3A8IZJ1_9BACT</name>
<dbReference type="SUPFAM" id="SSF51735">
    <property type="entry name" value="NAD(P)-binding Rossmann-fold domains"/>
    <property type="match status" value="1"/>
</dbReference>
<dbReference type="InterPro" id="IPR051783">
    <property type="entry name" value="NAD(P)-dependent_oxidoreduct"/>
</dbReference>
<dbReference type="Gene3D" id="3.40.50.720">
    <property type="entry name" value="NAD(P)-binding Rossmann-like Domain"/>
    <property type="match status" value="1"/>
</dbReference>
<dbReference type="PANTHER" id="PTHR48079">
    <property type="entry name" value="PROTEIN YEEZ"/>
    <property type="match status" value="1"/>
</dbReference>
<dbReference type="Pfam" id="PF01370">
    <property type="entry name" value="Epimerase"/>
    <property type="match status" value="1"/>
</dbReference>
<dbReference type="GO" id="GO:0004029">
    <property type="term" value="F:aldehyde dehydrogenase (NAD+) activity"/>
    <property type="evidence" value="ECO:0007669"/>
    <property type="project" value="TreeGrafter"/>
</dbReference>
<dbReference type="AlphaFoldDB" id="A0A3A8IZJ1"/>
<dbReference type="EMBL" id="RAVZ01000076">
    <property type="protein sequence ID" value="RKG88802.1"/>
    <property type="molecule type" value="Genomic_DNA"/>
</dbReference>
<dbReference type="InterPro" id="IPR001509">
    <property type="entry name" value="Epimerase_deHydtase"/>
</dbReference>
<protein>
    <submittedName>
        <fullName evidence="2">NAD-dependent epimerase/dehydratase family protein</fullName>
    </submittedName>
</protein>
<organism evidence="2 3">
    <name type="scientific">Corallococcus terminator</name>
    <dbReference type="NCBI Taxonomy" id="2316733"/>
    <lineage>
        <taxon>Bacteria</taxon>
        <taxon>Pseudomonadati</taxon>
        <taxon>Myxococcota</taxon>
        <taxon>Myxococcia</taxon>
        <taxon>Myxococcales</taxon>
        <taxon>Cystobacterineae</taxon>
        <taxon>Myxococcaceae</taxon>
        <taxon>Corallococcus</taxon>
    </lineage>
</organism>
<proteinExistence type="predicted"/>
<gene>
    <name evidence="2" type="ORF">D7V88_13620</name>
</gene>